<organism evidence="2 3">
    <name type="scientific">Luteibacter jiangsuensis</name>
    <dbReference type="NCBI Taxonomy" id="637577"/>
    <lineage>
        <taxon>Bacteria</taxon>
        <taxon>Pseudomonadati</taxon>
        <taxon>Pseudomonadota</taxon>
        <taxon>Gammaproteobacteria</taxon>
        <taxon>Lysobacterales</taxon>
        <taxon>Rhodanobacteraceae</taxon>
        <taxon>Luteibacter</taxon>
    </lineage>
</organism>
<evidence type="ECO:0000259" key="1">
    <source>
        <dbReference type="PROSITE" id="PS51186"/>
    </source>
</evidence>
<dbReference type="InterPro" id="IPR016181">
    <property type="entry name" value="Acyl_CoA_acyltransferase"/>
</dbReference>
<dbReference type="SUPFAM" id="SSF55729">
    <property type="entry name" value="Acyl-CoA N-acyltransferases (Nat)"/>
    <property type="match status" value="1"/>
</dbReference>
<name>A0ABX0Q0V2_9GAMM</name>
<protein>
    <submittedName>
        <fullName evidence="2">GNAT family N-acetyltransferase</fullName>
    </submittedName>
</protein>
<comment type="caution">
    <text evidence="2">The sequence shown here is derived from an EMBL/GenBank/DDBJ whole genome shotgun (WGS) entry which is preliminary data.</text>
</comment>
<feature type="domain" description="N-acetyltransferase" evidence="1">
    <location>
        <begin position="14"/>
        <end position="180"/>
    </location>
</feature>
<proteinExistence type="predicted"/>
<evidence type="ECO:0000313" key="2">
    <source>
        <dbReference type="EMBL" id="NID03948.1"/>
    </source>
</evidence>
<dbReference type="Pfam" id="PF13302">
    <property type="entry name" value="Acetyltransf_3"/>
    <property type="match status" value="1"/>
</dbReference>
<dbReference type="PROSITE" id="PS51186">
    <property type="entry name" value="GNAT"/>
    <property type="match status" value="1"/>
</dbReference>
<dbReference type="EMBL" id="JAAQQR010000001">
    <property type="protein sequence ID" value="NID03948.1"/>
    <property type="molecule type" value="Genomic_DNA"/>
</dbReference>
<sequence>MDTPVFATITTPRLQLDTLLPADAPTLFAYRGDDTVARFQGWKPADLAEAASFIERQSAQVFAAPDSWFQLAIREAETQELVGDLGIHFPASQLDAIEFGVTLRPDRQGRGYAREAMAAVIGLAFGTWGYRRVVGSVDPRNVASIALLRSLGFRQEAHHVESYLMRGEWTDDMVFALLAREWNAGGRERPDALRNPAA</sequence>
<dbReference type="Gene3D" id="3.40.630.30">
    <property type="match status" value="1"/>
</dbReference>
<reference evidence="2 3" key="1">
    <citation type="journal article" date="2011" name="Curr. Microbiol.">
        <title>Luteibacter jiangsuensis sp. nov.: a methamidophos-degrading bacterium isolated from a methamidophos-manufacturing factory.</title>
        <authorList>
            <person name="Wang L."/>
            <person name="Wang G.L."/>
            <person name="Li S.P."/>
            <person name="Jiang J.D."/>
        </authorList>
    </citation>
    <scope>NUCLEOTIDE SEQUENCE [LARGE SCALE GENOMIC DNA]</scope>
    <source>
        <strain evidence="2 3">CGMCC 1.10133</strain>
    </source>
</reference>
<evidence type="ECO:0000313" key="3">
    <source>
        <dbReference type="Proteomes" id="UP001429601"/>
    </source>
</evidence>
<dbReference type="PANTHER" id="PTHR43792:SF1">
    <property type="entry name" value="N-ACETYLTRANSFERASE DOMAIN-CONTAINING PROTEIN"/>
    <property type="match status" value="1"/>
</dbReference>
<dbReference type="InterPro" id="IPR051531">
    <property type="entry name" value="N-acetyltransferase"/>
</dbReference>
<keyword evidence="3" id="KW-1185">Reference proteome</keyword>
<dbReference type="Proteomes" id="UP001429601">
    <property type="component" value="Unassembled WGS sequence"/>
</dbReference>
<gene>
    <name evidence="2" type="ORF">HBF26_03565</name>
</gene>
<dbReference type="InterPro" id="IPR000182">
    <property type="entry name" value="GNAT_dom"/>
</dbReference>
<accession>A0ABX0Q0V2</accession>
<dbReference type="PANTHER" id="PTHR43792">
    <property type="entry name" value="GNAT FAMILY, PUTATIVE (AFU_ORTHOLOGUE AFUA_3G00765)-RELATED-RELATED"/>
    <property type="match status" value="1"/>
</dbReference>